<keyword evidence="4 5" id="KW-0472">Membrane</keyword>
<dbReference type="InterPro" id="IPR018499">
    <property type="entry name" value="Tetraspanin/Peripherin"/>
</dbReference>
<feature type="transmembrane region" description="Helical" evidence="5">
    <location>
        <begin position="57"/>
        <end position="79"/>
    </location>
</feature>
<dbReference type="OMA" id="CKSSCEC"/>
<keyword evidence="2 5" id="KW-0812">Transmembrane</keyword>
<comment type="subcellular location">
    <subcellularLocation>
        <location evidence="1">Membrane</location>
        <topology evidence="1">Multi-pass membrane protein</topology>
    </subcellularLocation>
</comment>
<evidence type="ECO:0000256" key="5">
    <source>
        <dbReference type="SAM" id="Phobius"/>
    </source>
</evidence>
<feature type="transmembrane region" description="Helical" evidence="5">
    <location>
        <begin position="17"/>
        <end position="37"/>
    </location>
</feature>
<evidence type="ECO:0008006" key="8">
    <source>
        <dbReference type="Google" id="ProtNLM"/>
    </source>
</evidence>
<dbReference type="AlphaFoldDB" id="A0A8S1X1A0"/>
<dbReference type="EMBL" id="CAJJDP010000110">
    <property type="protein sequence ID" value="CAD8195933.1"/>
    <property type="molecule type" value="Genomic_DNA"/>
</dbReference>
<proteinExistence type="predicted"/>
<evidence type="ECO:0000256" key="4">
    <source>
        <dbReference type="ARBA" id="ARBA00023136"/>
    </source>
</evidence>
<name>A0A8S1X1A0_PAROT</name>
<sequence>MCLPYGCLKCFVQLEGWLTFVIGILAIVGAIIVTVISKSIDDVIKDLGISDISTSSIIVPFWVFAGVVIFFAISGLCGAKRRSKCLLAIFNLGNICLFLAFLSLSIVSYVFGLILTDQDCDKSKGVLQIEDLYKYSEQTLCKSSCECYYSEQINKEVESAVKTYSPTDKTKPTRVQDCPGFDSKYKTEAAGLAYFEEKWQCSGWCTAYPIQQFNNVNTKVKNYNYSCYQGLTDYFKNMFTTTGSILISLAALFGIMVIFTCCLCCHPHNSNKGSDYYTRLAYTAD</sequence>
<keyword evidence="7" id="KW-1185">Reference proteome</keyword>
<comment type="caution">
    <text evidence="6">The sequence shown here is derived from an EMBL/GenBank/DDBJ whole genome shotgun (WGS) entry which is preliminary data.</text>
</comment>
<organism evidence="6 7">
    <name type="scientific">Paramecium octaurelia</name>
    <dbReference type="NCBI Taxonomy" id="43137"/>
    <lineage>
        <taxon>Eukaryota</taxon>
        <taxon>Sar</taxon>
        <taxon>Alveolata</taxon>
        <taxon>Ciliophora</taxon>
        <taxon>Intramacronucleata</taxon>
        <taxon>Oligohymenophorea</taxon>
        <taxon>Peniculida</taxon>
        <taxon>Parameciidae</taxon>
        <taxon>Paramecium</taxon>
    </lineage>
</organism>
<feature type="transmembrane region" description="Helical" evidence="5">
    <location>
        <begin position="86"/>
        <end position="111"/>
    </location>
</feature>
<dbReference type="Pfam" id="PF00335">
    <property type="entry name" value="Tetraspanin"/>
    <property type="match status" value="1"/>
</dbReference>
<dbReference type="GO" id="GO:0016020">
    <property type="term" value="C:membrane"/>
    <property type="evidence" value="ECO:0007669"/>
    <property type="project" value="UniProtKB-SubCell"/>
</dbReference>
<gene>
    <name evidence="6" type="ORF">POCTA_138.1.T1100121</name>
</gene>
<evidence type="ECO:0000256" key="1">
    <source>
        <dbReference type="ARBA" id="ARBA00004141"/>
    </source>
</evidence>
<reference evidence="6" key="1">
    <citation type="submission" date="2021-01" db="EMBL/GenBank/DDBJ databases">
        <authorList>
            <consortium name="Genoscope - CEA"/>
            <person name="William W."/>
        </authorList>
    </citation>
    <scope>NUCLEOTIDE SEQUENCE</scope>
</reference>
<evidence type="ECO:0000256" key="2">
    <source>
        <dbReference type="ARBA" id="ARBA00022692"/>
    </source>
</evidence>
<dbReference type="Proteomes" id="UP000683925">
    <property type="component" value="Unassembled WGS sequence"/>
</dbReference>
<protein>
    <recommendedName>
        <fullName evidence="8">Tetraspanin</fullName>
    </recommendedName>
</protein>
<feature type="transmembrane region" description="Helical" evidence="5">
    <location>
        <begin position="245"/>
        <end position="265"/>
    </location>
</feature>
<dbReference type="OrthoDB" id="287304at2759"/>
<evidence type="ECO:0000313" key="6">
    <source>
        <dbReference type="EMBL" id="CAD8195933.1"/>
    </source>
</evidence>
<keyword evidence="3 5" id="KW-1133">Transmembrane helix</keyword>
<evidence type="ECO:0000256" key="3">
    <source>
        <dbReference type="ARBA" id="ARBA00022989"/>
    </source>
</evidence>
<accession>A0A8S1X1A0</accession>
<evidence type="ECO:0000313" key="7">
    <source>
        <dbReference type="Proteomes" id="UP000683925"/>
    </source>
</evidence>